<keyword evidence="1" id="KW-0378">Hydrolase</keyword>
<dbReference type="PANTHER" id="PTHR43540:SF16">
    <property type="entry name" value="ISOCHORISMATASE-LIKE DOMAIN-CONTAINING PROTEIN"/>
    <property type="match status" value="1"/>
</dbReference>
<protein>
    <recommendedName>
        <fullName evidence="2">Isochorismatase-like domain-containing protein</fullName>
    </recommendedName>
</protein>
<reference evidence="3" key="1">
    <citation type="journal article" date="2014" name="Front. Microbiol.">
        <title>High frequency of phylogenetically diverse reductive dehalogenase-homologous genes in deep subseafloor sedimentary metagenomes.</title>
        <authorList>
            <person name="Kawai M."/>
            <person name="Futagami T."/>
            <person name="Toyoda A."/>
            <person name="Takaki Y."/>
            <person name="Nishi S."/>
            <person name="Hori S."/>
            <person name="Arai W."/>
            <person name="Tsubouchi T."/>
            <person name="Morono Y."/>
            <person name="Uchiyama I."/>
            <person name="Ito T."/>
            <person name="Fujiyama A."/>
            <person name="Inagaki F."/>
            <person name="Takami H."/>
        </authorList>
    </citation>
    <scope>NUCLEOTIDE SEQUENCE</scope>
    <source>
        <strain evidence="3">Expedition CK06-06</strain>
    </source>
</reference>
<dbReference type="Gene3D" id="3.40.50.850">
    <property type="entry name" value="Isochorismatase-like"/>
    <property type="match status" value="1"/>
</dbReference>
<evidence type="ECO:0000313" key="3">
    <source>
        <dbReference type="EMBL" id="GAG51273.1"/>
    </source>
</evidence>
<dbReference type="PANTHER" id="PTHR43540">
    <property type="entry name" value="PEROXYUREIDOACRYLATE/UREIDOACRYLATE AMIDOHYDROLASE-RELATED"/>
    <property type="match status" value="1"/>
</dbReference>
<evidence type="ECO:0000259" key="2">
    <source>
        <dbReference type="Pfam" id="PF00857"/>
    </source>
</evidence>
<proteinExistence type="predicted"/>
<dbReference type="SUPFAM" id="SSF52499">
    <property type="entry name" value="Isochorismatase-like hydrolases"/>
    <property type="match status" value="1"/>
</dbReference>
<dbReference type="InterPro" id="IPR050272">
    <property type="entry name" value="Isochorismatase-like_hydrls"/>
</dbReference>
<feature type="domain" description="Isochorismatase-like" evidence="2">
    <location>
        <begin position="3"/>
        <end position="156"/>
    </location>
</feature>
<dbReference type="EMBL" id="BARS01050769">
    <property type="protein sequence ID" value="GAG51273.1"/>
    <property type="molecule type" value="Genomic_DNA"/>
</dbReference>
<dbReference type="InterPro" id="IPR000868">
    <property type="entry name" value="Isochorismatase-like_dom"/>
</dbReference>
<evidence type="ECO:0000256" key="1">
    <source>
        <dbReference type="ARBA" id="ARBA00022801"/>
    </source>
</evidence>
<dbReference type="CDD" id="cd00431">
    <property type="entry name" value="cysteine_hydrolases"/>
    <property type="match status" value="1"/>
</dbReference>
<dbReference type="Pfam" id="PF00857">
    <property type="entry name" value="Isochorismatase"/>
    <property type="match status" value="1"/>
</dbReference>
<name>X0YSA4_9ZZZZ</name>
<dbReference type="GO" id="GO:0016787">
    <property type="term" value="F:hydrolase activity"/>
    <property type="evidence" value="ECO:0007669"/>
    <property type="project" value="UniProtKB-KW"/>
</dbReference>
<sequence>MKALIVVDYVNQWLDKKSDYYLGNISKEIKNLNELIGYCRDRDIPVIFTTHIELKSEKDFVKGTNNVEIISKVDYKKGKDTLIKKNKISPFYKTQLEKKLDKLEAKELIIVGILTNLCVRSLISDAYDKDYKITVIKDCCVAFSDELQEFTFKDIKDTRPEIKVYDTVEFIEK</sequence>
<gene>
    <name evidence="3" type="ORF">S01H1_75729</name>
</gene>
<comment type="caution">
    <text evidence="3">The sequence shown here is derived from an EMBL/GenBank/DDBJ whole genome shotgun (WGS) entry which is preliminary data.</text>
</comment>
<dbReference type="AlphaFoldDB" id="X0YSA4"/>
<dbReference type="InterPro" id="IPR036380">
    <property type="entry name" value="Isochorismatase-like_sf"/>
</dbReference>
<accession>X0YSA4</accession>
<organism evidence="3">
    <name type="scientific">marine sediment metagenome</name>
    <dbReference type="NCBI Taxonomy" id="412755"/>
    <lineage>
        <taxon>unclassified sequences</taxon>
        <taxon>metagenomes</taxon>
        <taxon>ecological metagenomes</taxon>
    </lineage>
</organism>